<dbReference type="InterPro" id="IPR000843">
    <property type="entry name" value="HTH_LacI"/>
</dbReference>
<protein>
    <submittedName>
        <fullName evidence="5">Catabolite control protein</fullName>
    </submittedName>
</protein>
<reference evidence="5 6" key="1">
    <citation type="submission" date="2019-10" db="EMBL/GenBank/DDBJ databases">
        <title>Genome sequence of Luteimicrobium xylanilyticum HY-24.</title>
        <authorList>
            <person name="Kim D.Y."/>
            <person name="Park H.-Y."/>
        </authorList>
    </citation>
    <scope>NUCLEOTIDE SEQUENCE [LARGE SCALE GENOMIC DNA]</scope>
    <source>
        <strain evidence="5 6">HY-24</strain>
    </source>
</reference>
<keyword evidence="2" id="KW-0238">DNA-binding</keyword>
<dbReference type="Pfam" id="PF00356">
    <property type="entry name" value="LacI"/>
    <property type="match status" value="1"/>
</dbReference>
<keyword evidence="1" id="KW-0805">Transcription regulation</keyword>
<name>A0A5P9QEE5_9MICO</name>
<accession>A0A5P9QEE5</accession>
<dbReference type="CDD" id="cd01392">
    <property type="entry name" value="HTH_LacI"/>
    <property type="match status" value="1"/>
</dbReference>
<dbReference type="RefSeq" id="WP_227994369.1">
    <property type="nucleotide sequence ID" value="NZ_BAABIH010000008.1"/>
</dbReference>
<dbReference type="SUPFAM" id="SSF53822">
    <property type="entry name" value="Periplasmic binding protein-like I"/>
    <property type="match status" value="1"/>
</dbReference>
<dbReference type="PROSITE" id="PS50932">
    <property type="entry name" value="HTH_LACI_2"/>
    <property type="match status" value="1"/>
</dbReference>
<evidence type="ECO:0000313" key="5">
    <source>
        <dbReference type="EMBL" id="QFU99430.1"/>
    </source>
</evidence>
<evidence type="ECO:0000313" key="6">
    <source>
        <dbReference type="Proteomes" id="UP000326702"/>
    </source>
</evidence>
<dbReference type="InterPro" id="IPR028082">
    <property type="entry name" value="Peripla_BP_I"/>
</dbReference>
<dbReference type="Proteomes" id="UP000326702">
    <property type="component" value="Chromosome"/>
</dbReference>
<evidence type="ECO:0000256" key="1">
    <source>
        <dbReference type="ARBA" id="ARBA00023015"/>
    </source>
</evidence>
<dbReference type="GO" id="GO:0003700">
    <property type="term" value="F:DNA-binding transcription factor activity"/>
    <property type="evidence" value="ECO:0007669"/>
    <property type="project" value="TreeGrafter"/>
</dbReference>
<gene>
    <name evidence="5" type="ORF">KDY119_02961</name>
</gene>
<dbReference type="AlphaFoldDB" id="A0A5P9QEE5"/>
<dbReference type="EMBL" id="CP045529">
    <property type="protein sequence ID" value="QFU99430.1"/>
    <property type="molecule type" value="Genomic_DNA"/>
</dbReference>
<dbReference type="InterPro" id="IPR010982">
    <property type="entry name" value="Lambda_DNA-bd_dom_sf"/>
</dbReference>
<evidence type="ECO:0000256" key="2">
    <source>
        <dbReference type="ARBA" id="ARBA00023125"/>
    </source>
</evidence>
<keyword evidence="6" id="KW-1185">Reference proteome</keyword>
<keyword evidence="3" id="KW-0804">Transcription</keyword>
<dbReference type="Pfam" id="PF13377">
    <property type="entry name" value="Peripla_BP_3"/>
    <property type="match status" value="1"/>
</dbReference>
<dbReference type="InterPro" id="IPR046335">
    <property type="entry name" value="LacI/GalR-like_sensor"/>
</dbReference>
<feature type="domain" description="HTH lacI-type" evidence="4">
    <location>
        <begin position="15"/>
        <end position="69"/>
    </location>
</feature>
<evidence type="ECO:0000259" key="4">
    <source>
        <dbReference type="PROSITE" id="PS50932"/>
    </source>
</evidence>
<dbReference type="GO" id="GO:0000976">
    <property type="term" value="F:transcription cis-regulatory region binding"/>
    <property type="evidence" value="ECO:0007669"/>
    <property type="project" value="TreeGrafter"/>
</dbReference>
<organism evidence="5 6">
    <name type="scientific">Luteimicrobium xylanilyticum</name>
    <dbReference type="NCBI Taxonomy" id="1133546"/>
    <lineage>
        <taxon>Bacteria</taxon>
        <taxon>Bacillati</taxon>
        <taxon>Actinomycetota</taxon>
        <taxon>Actinomycetes</taxon>
        <taxon>Micrococcales</taxon>
        <taxon>Luteimicrobium</taxon>
    </lineage>
</organism>
<dbReference type="SUPFAM" id="SSF47413">
    <property type="entry name" value="lambda repressor-like DNA-binding domains"/>
    <property type="match status" value="1"/>
</dbReference>
<dbReference type="Gene3D" id="3.40.50.2300">
    <property type="match status" value="2"/>
</dbReference>
<dbReference type="Gene3D" id="1.10.260.40">
    <property type="entry name" value="lambda repressor-like DNA-binding domains"/>
    <property type="match status" value="1"/>
</dbReference>
<dbReference type="KEGG" id="lxl:KDY119_02961"/>
<dbReference type="PROSITE" id="PS00356">
    <property type="entry name" value="HTH_LACI_1"/>
    <property type="match status" value="1"/>
</dbReference>
<dbReference type="PANTHER" id="PTHR30146:SF109">
    <property type="entry name" value="HTH-TYPE TRANSCRIPTIONAL REGULATOR GALS"/>
    <property type="match status" value="1"/>
</dbReference>
<proteinExistence type="predicted"/>
<dbReference type="SMART" id="SM00354">
    <property type="entry name" value="HTH_LACI"/>
    <property type="match status" value="1"/>
</dbReference>
<sequence length="352" mass="37909">MTETVGKGRAPGRLPSMADVAQVAGVSHQTVSRVLNDHPSVREETRARVLDAIAQLGYRRNSAARALVTRRTRTIGILTTGSALYGPTSTAVAVEEAARERGYFVSLASVRSFEHERLRDALDHFMSQAVEGIVVITPQDDVAAAVESIETGLPVVMIAALDAEPVRAGTIAIAVDQRLGAYRATQHLLDLGHETVVHLAGPADWFDARQRERGWREALEERGREVPDVVRCDWSARSGYEAARRLGRRVRAGGGPTAVFAANDQLALGVLRALWEQGVDVPGDLSVVGFDDIDGAAYFVPSLTTVSQPFVSLGRRCLQVLAEAIEGAEVGRRLLIEPMLVVRASSGPPRAL</sequence>
<evidence type="ECO:0000256" key="3">
    <source>
        <dbReference type="ARBA" id="ARBA00023163"/>
    </source>
</evidence>
<dbReference type="PANTHER" id="PTHR30146">
    <property type="entry name" value="LACI-RELATED TRANSCRIPTIONAL REPRESSOR"/>
    <property type="match status" value="1"/>
</dbReference>
<dbReference type="CDD" id="cd01574">
    <property type="entry name" value="PBP1_LacI"/>
    <property type="match status" value="1"/>
</dbReference>